<dbReference type="InterPro" id="IPR036388">
    <property type="entry name" value="WH-like_DNA-bd_sf"/>
</dbReference>
<dbReference type="RefSeq" id="WP_307687552.1">
    <property type="nucleotide sequence ID" value="NZ_JAUSRD010000034.1"/>
</dbReference>
<gene>
    <name evidence="6" type="ORF">J2W31_006854</name>
</gene>
<dbReference type="PROSITE" id="PS50931">
    <property type="entry name" value="HTH_LYSR"/>
    <property type="match status" value="1"/>
</dbReference>
<comment type="caution">
    <text evidence="6">The sequence shown here is derived from an EMBL/GenBank/DDBJ whole genome shotgun (WGS) entry which is preliminary data.</text>
</comment>
<dbReference type="InterPro" id="IPR036390">
    <property type="entry name" value="WH_DNA-bd_sf"/>
</dbReference>
<dbReference type="SUPFAM" id="SSF53850">
    <property type="entry name" value="Periplasmic binding protein-like II"/>
    <property type="match status" value="1"/>
</dbReference>
<protein>
    <submittedName>
        <fullName evidence="6">DNA-binding transcriptional LysR family regulator</fullName>
    </submittedName>
</protein>
<dbReference type="Pfam" id="PF00126">
    <property type="entry name" value="HTH_1"/>
    <property type="match status" value="1"/>
</dbReference>
<keyword evidence="2" id="KW-0805">Transcription regulation</keyword>
<dbReference type="AlphaFoldDB" id="A0AAW8DD41"/>
<accession>A0AAW8DD41</accession>
<evidence type="ECO:0000313" key="6">
    <source>
        <dbReference type="EMBL" id="MDP9897706.1"/>
    </source>
</evidence>
<dbReference type="EMBL" id="JAUSRD010000034">
    <property type="protein sequence ID" value="MDP9897706.1"/>
    <property type="molecule type" value="Genomic_DNA"/>
</dbReference>
<dbReference type="GO" id="GO:0032993">
    <property type="term" value="C:protein-DNA complex"/>
    <property type="evidence" value="ECO:0007669"/>
    <property type="project" value="TreeGrafter"/>
</dbReference>
<dbReference type="CDD" id="cd08427">
    <property type="entry name" value="PBP2_LTTR_like_2"/>
    <property type="match status" value="1"/>
</dbReference>
<keyword evidence="4" id="KW-0804">Transcription</keyword>
<proteinExistence type="inferred from homology"/>
<dbReference type="InterPro" id="IPR005119">
    <property type="entry name" value="LysR_subst-bd"/>
</dbReference>
<evidence type="ECO:0000256" key="4">
    <source>
        <dbReference type="ARBA" id="ARBA00023163"/>
    </source>
</evidence>
<reference evidence="6" key="1">
    <citation type="submission" date="2023-07" db="EMBL/GenBank/DDBJ databases">
        <title>Sorghum-associated microbial communities from plants grown in Nebraska, USA.</title>
        <authorList>
            <person name="Schachtman D."/>
        </authorList>
    </citation>
    <scope>NUCLEOTIDE SEQUENCE</scope>
    <source>
        <strain evidence="6">DS3754</strain>
    </source>
</reference>
<evidence type="ECO:0000256" key="1">
    <source>
        <dbReference type="ARBA" id="ARBA00009437"/>
    </source>
</evidence>
<dbReference type="PRINTS" id="PR00039">
    <property type="entry name" value="HTHLYSR"/>
</dbReference>
<keyword evidence="3 6" id="KW-0238">DNA-binding</keyword>
<dbReference type="Gene3D" id="3.40.190.10">
    <property type="entry name" value="Periplasmic binding protein-like II"/>
    <property type="match status" value="2"/>
</dbReference>
<dbReference type="PANTHER" id="PTHR30346">
    <property type="entry name" value="TRANSCRIPTIONAL DUAL REGULATOR HCAR-RELATED"/>
    <property type="match status" value="1"/>
</dbReference>
<evidence type="ECO:0000313" key="7">
    <source>
        <dbReference type="Proteomes" id="UP001242045"/>
    </source>
</evidence>
<sequence>MINELQTFITVCRHGTFAAAGERIGLTQSAVSSQIKRLEESLGFALFDRTGRSATLNAAGETTLARAEEICALYAKLGDLPDDAANRGLLRIGAIASAQPTLVARALARLRQSLPLLRVHVSPGVSMRLMDDLDAGSIDAAVIIRPPFGLLPELAWQPLVQEPYVLIVPAGTPTRKDWRTLLQEQPFLRYDRASFGGRMVERFLRREGLQVSDSVEVDEIPALIHLAAKGLGVGLVPLVEAHLPLPPGVRALSLGEHTFHREVGLLQRKPRGGSPVVAQLAQCLEEAAKVPRARGSGRPATRY</sequence>
<dbReference type="Pfam" id="PF03466">
    <property type="entry name" value="LysR_substrate"/>
    <property type="match status" value="1"/>
</dbReference>
<dbReference type="SUPFAM" id="SSF46785">
    <property type="entry name" value="Winged helix' DNA-binding domain"/>
    <property type="match status" value="1"/>
</dbReference>
<evidence type="ECO:0000256" key="2">
    <source>
        <dbReference type="ARBA" id="ARBA00023015"/>
    </source>
</evidence>
<feature type="domain" description="HTH lysR-type" evidence="5">
    <location>
        <begin position="1"/>
        <end position="57"/>
    </location>
</feature>
<name>A0AAW8DD41_9BURK</name>
<comment type="similarity">
    <text evidence="1">Belongs to the LysR transcriptional regulatory family.</text>
</comment>
<dbReference type="FunFam" id="1.10.10.10:FF:000001">
    <property type="entry name" value="LysR family transcriptional regulator"/>
    <property type="match status" value="1"/>
</dbReference>
<dbReference type="Proteomes" id="UP001242045">
    <property type="component" value="Unassembled WGS sequence"/>
</dbReference>
<dbReference type="InterPro" id="IPR000847">
    <property type="entry name" value="LysR_HTH_N"/>
</dbReference>
<dbReference type="GO" id="GO:0003700">
    <property type="term" value="F:DNA-binding transcription factor activity"/>
    <property type="evidence" value="ECO:0007669"/>
    <property type="project" value="InterPro"/>
</dbReference>
<dbReference type="GO" id="GO:0003677">
    <property type="term" value="F:DNA binding"/>
    <property type="evidence" value="ECO:0007669"/>
    <property type="project" value="UniProtKB-KW"/>
</dbReference>
<dbReference type="Gene3D" id="1.10.10.10">
    <property type="entry name" value="Winged helix-like DNA-binding domain superfamily/Winged helix DNA-binding domain"/>
    <property type="match status" value="1"/>
</dbReference>
<evidence type="ECO:0000256" key="3">
    <source>
        <dbReference type="ARBA" id="ARBA00023125"/>
    </source>
</evidence>
<organism evidence="6 7">
    <name type="scientific">Variovorax boronicumulans</name>
    <dbReference type="NCBI Taxonomy" id="436515"/>
    <lineage>
        <taxon>Bacteria</taxon>
        <taxon>Pseudomonadati</taxon>
        <taxon>Pseudomonadota</taxon>
        <taxon>Betaproteobacteria</taxon>
        <taxon>Burkholderiales</taxon>
        <taxon>Comamonadaceae</taxon>
        <taxon>Variovorax</taxon>
    </lineage>
</organism>
<evidence type="ECO:0000259" key="5">
    <source>
        <dbReference type="PROSITE" id="PS50931"/>
    </source>
</evidence>
<dbReference type="PANTHER" id="PTHR30346:SF28">
    <property type="entry name" value="HTH-TYPE TRANSCRIPTIONAL REGULATOR CYNR"/>
    <property type="match status" value="1"/>
</dbReference>